<sequence length="385" mass="43982">MDQKRLTELINKVQEGRANEEEILALEDFYGQFEQRPGYMKHLDTPQKIAYEELMYDRIHSEIQHVQKVKHLKRRKEKIIKFTVAASILFLLGVALYIYRVPRPAIKQLDTVVSLPMETESDKDRPVLTLANGQKISLDDAEIGVLSSDGDVIIRKTDDGLISYETKKNNPNHVEYNLMEIPRGQTYQIILPDGTKVWLNAVSSLRYPSAFTGKNRPVQLIGEGYFEVAENKQQPFVVKTASQTIEVLGTHFNVSSYSDEKLTKTTLFEGRVKVLHQDKSVILKPGQQAATMPQRAAINIIPVDLENVLAWRKGVILFENADIQSIMRHLSRKYDIDVEYRGEIPNQKFGGAFQQSASLKELLGYLESYGDVRFEIQGRRVIVMK</sequence>
<dbReference type="InterPro" id="IPR012373">
    <property type="entry name" value="Ferrdict_sens_TM"/>
</dbReference>
<evidence type="ECO:0000259" key="2">
    <source>
        <dbReference type="Pfam" id="PF04773"/>
    </source>
</evidence>
<reference evidence="4 5" key="1">
    <citation type="submission" date="2019-08" db="EMBL/GenBank/DDBJ databases">
        <title>Phlebobacter frassis gen. nov. sp. nov., a new member of family Sphingobacteriaceae isolated from sand fly rearing media.</title>
        <authorList>
            <person name="Kakumanu M.L."/>
            <person name="Marayati B.F."/>
            <person name="Wada-Katsumata A."/>
            <person name="Wasserberg G."/>
            <person name="Schal C."/>
            <person name="Apperson C.S."/>
            <person name="Ponnusamy L."/>
        </authorList>
    </citation>
    <scope>NUCLEOTIDE SEQUENCE [LARGE SCALE GENOMIC DNA]</scope>
    <source>
        <strain evidence="4 5">SSI9</strain>
    </source>
</reference>
<dbReference type="GO" id="GO:0016989">
    <property type="term" value="F:sigma factor antagonist activity"/>
    <property type="evidence" value="ECO:0007669"/>
    <property type="project" value="TreeGrafter"/>
</dbReference>
<keyword evidence="1" id="KW-1133">Transmembrane helix</keyword>
<keyword evidence="1" id="KW-0472">Membrane</keyword>
<dbReference type="Pfam" id="PF16344">
    <property type="entry name" value="FecR_C"/>
    <property type="match status" value="1"/>
</dbReference>
<feature type="domain" description="Protein FecR C-terminal" evidence="3">
    <location>
        <begin position="316"/>
        <end position="383"/>
    </location>
</feature>
<organism evidence="4 5">
    <name type="scientific">Sphingobacterium phlebotomi</name>
    <dbReference type="NCBI Taxonomy" id="2605433"/>
    <lineage>
        <taxon>Bacteria</taxon>
        <taxon>Pseudomonadati</taxon>
        <taxon>Bacteroidota</taxon>
        <taxon>Sphingobacteriia</taxon>
        <taxon>Sphingobacteriales</taxon>
        <taxon>Sphingobacteriaceae</taxon>
        <taxon>Sphingobacterium</taxon>
    </lineage>
</organism>
<protein>
    <submittedName>
        <fullName evidence="4">DUF4974 domain-containing protein</fullName>
    </submittedName>
</protein>
<proteinExistence type="predicted"/>
<evidence type="ECO:0000256" key="1">
    <source>
        <dbReference type="SAM" id="Phobius"/>
    </source>
</evidence>
<dbReference type="PIRSF" id="PIRSF018266">
    <property type="entry name" value="FecR"/>
    <property type="match status" value="1"/>
</dbReference>
<comment type="caution">
    <text evidence="4">The sequence shown here is derived from an EMBL/GenBank/DDBJ whole genome shotgun (WGS) entry which is preliminary data.</text>
</comment>
<dbReference type="Pfam" id="PF04773">
    <property type="entry name" value="FecR"/>
    <property type="match status" value="1"/>
</dbReference>
<accession>A0A5D4HA74</accession>
<dbReference type="PANTHER" id="PTHR30273">
    <property type="entry name" value="PERIPLASMIC SIGNAL SENSOR AND SIGMA FACTOR ACTIVATOR FECR-RELATED"/>
    <property type="match status" value="1"/>
</dbReference>
<dbReference type="PANTHER" id="PTHR30273:SF2">
    <property type="entry name" value="PROTEIN FECR"/>
    <property type="match status" value="1"/>
</dbReference>
<keyword evidence="1" id="KW-0812">Transmembrane</keyword>
<evidence type="ECO:0000259" key="3">
    <source>
        <dbReference type="Pfam" id="PF16344"/>
    </source>
</evidence>
<dbReference type="InterPro" id="IPR006860">
    <property type="entry name" value="FecR"/>
</dbReference>
<dbReference type="Proteomes" id="UP000322362">
    <property type="component" value="Unassembled WGS sequence"/>
</dbReference>
<name>A0A5D4HA74_9SPHI</name>
<dbReference type="Gene3D" id="3.55.50.30">
    <property type="match status" value="1"/>
</dbReference>
<keyword evidence="5" id="KW-1185">Reference proteome</keyword>
<dbReference type="InterPro" id="IPR032508">
    <property type="entry name" value="FecR_C"/>
</dbReference>
<evidence type="ECO:0000313" key="5">
    <source>
        <dbReference type="Proteomes" id="UP000322362"/>
    </source>
</evidence>
<dbReference type="RefSeq" id="WP_148918287.1">
    <property type="nucleotide sequence ID" value="NZ_VTAV01000002.1"/>
</dbReference>
<dbReference type="Gene3D" id="2.60.120.1440">
    <property type="match status" value="1"/>
</dbReference>
<dbReference type="EMBL" id="VTAV01000002">
    <property type="protein sequence ID" value="TYR37548.1"/>
    <property type="molecule type" value="Genomic_DNA"/>
</dbReference>
<feature type="domain" description="FecR protein" evidence="2">
    <location>
        <begin position="181"/>
        <end position="273"/>
    </location>
</feature>
<evidence type="ECO:0000313" key="4">
    <source>
        <dbReference type="EMBL" id="TYR37548.1"/>
    </source>
</evidence>
<dbReference type="AlphaFoldDB" id="A0A5D4HA74"/>
<dbReference type="FunFam" id="2.60.120.1440:FF:000001">
    <property type="entry name" value="Putative anti-sigma factor"/>
    <property type="match status" value="1"/>
</dbReference>
<gene>
    <name evidence="4" type="ORF">FXV77_05980</name>
</gene>
<feature type="transmembrane region" description="Helical" evidence="1">
    <location>
        <begin position="79"/>
        <end position="99"/>
    </location>
</feature>